<reference evidence="2" key="1">
    <citation type="submission" date="2016-06" db="EMBL/GenBank/DDBJ databases">
        <authorList>
            <person name="Varghese N."/>
            <person name="Submissions Spin"/>
        </authorList>
    </citation>
    <scope>NUCLEOTIDE SEQUENCE [LARGE SCALE GENOMIC DNA]</scope>
    <source>
        <strain evidence="2">DSM 43816</strain>
    </source>
</reference>
<protein>
    <submittedName>
        <fullName evidence="1">Uncharacterized protein</fullName>
    </submittedName>
</protein>
<dbReference type="EMBL" id="LT607413">
    <property type="protein sequence ID" value="SCE95559.1"/>
    <property type="molecule type" value="Genomic_DNA"/>
</dbReference>
<organism evidence="1 2">
    <name type="scientific">Micromonospora echinospora</name>
    <name type="common">Micromonospora purpurea</name>
    <dbReference type="NCBI Taxonomy" id="1877"/>
    <lineage>
        <taxon>Bacteria</taxon>
        <taxon>Bacillati</taxon>
        <taxon>Actinomycetota</taxon>
        <taxon>Actinomycetes</taxon>
        <taxon>Micromonosporales</taxon>
        <taxon>Micromonosporaceae</taxon>
        <taxon>Micromonospora</taxon>
    </lineage>
</organism>
<name>A0A1C4WHC8_MICEC</name>
<dbReference type="Proteomes" id="UP000198253">
    <property type="component" value="Chromosome I"/>
</dbReference>
<sequence>MRQAADLARGSALVVLESAMTPLAGWAAGIRAVDLSGVYPQVPALNPEAQKALDRALLFGGHNNWTGRHERDHARNALDAVVRGGVLDVDTVVGYALAHAGVTEAGAKNLRSSLERKRR</sequence>
<proteinExistence type="predicted"/>
<dbReference type="AlphaFoldDB" id="A0A1C4WHC8"/>
<keyword evidence="2" id="KW-1185">Reference proteome</keyword>
<accession>A0A1C4WHC8</accession>
<evidence type="ECO:0000313" key="1">
    <source>
        <dbReference type="EMBL" id="SCE95559.1"/>
    </source>
</evidence>
<evidence type="ECO:0000313" key="2">
    <source>
        <dbReference type="Proteomes" id="UP000198253"/>
    </source>
</evidence>
<gene>
    <name evidence="1" type="ORF">GA0070618_2192</name>
</gene>
<dbReference type="InParanoid" id="A0A1C4WHC8"/>